<comment type="caution">
    <text evidence="3">The sequence shown here is derived from an EMBL/GenBank/DDBJ whole genome shotgun (WGS) entry which is preliminary data.</text>
</comment>
<dbReference type="Proteomes" id="UP000612899">
    <property type="component" value="Unassembled WGS sequence"/>
</dbReference>
<feature type="region of interest" description="Disordered" evidence="1">
    <location>
        <begin position="1"/>
        <end position="20"/>
    </location>
</feature>
<keyword evidence="2" id="KW-0472">Membrane</keyword>
<reference evidence="3" key="1">
    <citation type="submission" date="2021-01" db="EMBL/GenBank/DDBJ databases">
        <title>Whole genome shotgun sequence of Rhizocola hellebori NBRC 109834.</title>
        <authorList>
            <person name="Komaki H."/>
            <person name="Tamura T."/>
        </authorList>
    </citation>
    <scope>NUCLEOTIDE SEQUENCE</scope>
    <source>
        <strain evidence="3">NBRC 109834</strain>
    </source>
</reference>
<dbReference type="EMBL" id="BONY01000021">
    <property type="protein sequence ID" value="GIH05767.1"/>
    <property type="molecule type" value="Genomic_DNA"/>
</dbReference>
<dbReference type="AlphaFoldDB" id="A0A8J3Q9P4"/>
<sequence length="196" mass="20585">MARSPHEDEPTKEFPIYMGSAPVSAPTTAIPYYEQEPPPRRPRRRLGVMLLSLFAVGLIVLAVGVIAGYGLSQTGKPAGNSPAEQALPVNKPSPTPPKADTPSQVTDRFLAAALNGQEATMQEQLCGLLKSEGKKDGTGGTGLGIFVGYKIGKENINNLGATVSVELTVPLLGPIKFDVYLLKESGGWRVCGAGPS</sequence>
<evidence type="ECO:0000256" key="1">
    <source>
        <dbReference type="SAM" id="MobiDB-lite"/>
    </source>
</evidence>
<protein>
    <recommendedName>
        <fullName evidence="5">DUF4878 domain-containing protein</fullName>
    </recommendedName>
</protein>
<feature type="compositionally biased region" description="Basic and acidic residues" evidence="1">
    <location>
        <begin position="1"/>
        <end position="12"/>
    </location>
</feature>
<evidence type="ECO:0008006" key="5">
    <source>
        <dbReference type="Google" id="ProtNLM"/>
    </source>
</evidence>
<dbReference type="RefSeq" id="WP_203909605.1">
    <property type="nucleotide sequence ID" value="NZ_BONY01000021.1"/>
</dbReference>
<feature type="region of interest" description="Disordered" evidence="1">
    <location>
        <begin position="75"/>
        <end position="103"/>
    </location>
</feature>
<proteinExistence type="predicted"/>
<accession>A0A8J3Q9P4</accession>
<name>A0A8J3Q9P4_9ACTN</name>
<keyword evidence="2" id="KW-0812">Transmembrane</keyword>
<keyword evidence="2" id="KW-1133">Transmembrane helix</keyword>
<gene>
    <name evidence="3" type="ORF">Rhe02_38340</name>
</gene>
<feature type="transmembrane region" description="Helical" evidence="2">
    <location>
        <begin position="48"/>
        <end position="71"/>
    </location>
</feature>
<keyword evidence="4" id="KW-1185">Reference proteome</keyword>
<evidence type="ECO:0000313" key="4">
    <source>
        <dbReference type="Proteomes" id="UP000612899"/>
    </source>
</evidence>
<organism evidence="3 4">
    <name type="scientific">Rhizocola hellebori</name>
    <dbReference type="NCBI Taxonomy" id="1392758"/>
    <lineage>
        <taxon>Bacteria</taxon>
        <taxon>Bacillati</taxon>
        <taxon>Actinomycetota</taxon>
        <taxon>Actinomycetes</taxon>
        <taxon>Micromonosporales</taxon>
        <taxon>Micromonosporaceae</taxon>
        <taxon>Rhizocola</taxon>
    </lineage>
</organism>
<evidence type="ECO:0000256" key="2">
    <source>
        <dbReference type="SAM" id="Phobius"/>
    </source>
</evidence>
<evidence type="ECO:0000313" key="3">
    <source>
        <dbReference type="EMBL" id="GIH05767.1"/>
    </source>
</evidence>